<dbReference type="SMART" id="SM00401">
    <property type="entry name" value="ZnF_GATA"/>
    <property type="match status" value="2"/>
</dbReference>
<evidence type="ECO:0000259" key="8">
    <source>
        <dbReference type="PROSITE" id="PS50114"/>
    </source>
</evidence>
<dbReference type="PRINTS" id="PR00619">
    <property type="entry name" value="GATAZNFINGER"/>
</dbReference>
<keyword evidence="2" id="KW-0479">Metal-binding</keyword>
<evidence type="ECO:0000256" key="6">
    <source>
        <dbReference type="PROSITE-ProRule" id="PRU00094"/>
    </source>
</evidence>
<evidence type="ECO:0000313" key="9">
    <source>
        <dbReference type="EMBL" id="ORY57121.1"/>
    </source>
</evidence>
<dbReference type="Gene3D" id="3.30.50.10">
    <property type="entry name" value="Erythroid Transcription Factor GATA-1, subunit A"/>
    <property type="match status" value="2"/>
</dbReference>
<evidence type="ECO:0000313" key="10">
    <source>
        <dbReference type="Proteomes" id="UP000193467"/>
    </source>
</evidence>
<dbReference type="STRING" id="106004.A0A1Y2DCX4"/>
<sequence>CTHCGSVTTPLWRRGPDDELLCNACGLYQKLHQKPRPKAFATQANSAKRSQNGAAAQAAASGVPPSCHNCSATSTPMWRKDAQGNLCCNACSLY</sequence>
<feature type="domain" description="GATA-type" evidence="8">
    <location>
        <begin position="66"/>
        <end position="94"/>
    </location>
</feature>
<name>A0A1Y2DCX4_9BASI</name>
<dbReference type="GO" id="GO:0000122">
    <property type="term" value="P:negative regulation of transcription by RNA polymerase II"/>
    <property type="evidence" value="ECO:0007669"/>
    <property type="project" value="TreeGrafter"/>
</dbReference>
<dbReference type="PANTHER" id="PTHR10071">
    <property type="entry name" value="TRANSCRIPTION FACTOR GATA FAMILY MEMBER"/>
    <property type="match status" value="1"/>
</dbReference>
<protein>
    <submittedName>
        <fullName evidence="9">GATA zinc finger-domain-containing protein</fullName>
    </submittedName>
</protein>
<dbReference type="GO" id="GO:0000978">
    <property type="term" value="F:RNA polymerase II cis-regulatory region sequence-specific DNA binding"/>
    <property type="evidence" value="ECO:0007669"/>
    <property type="project" value="TreeGrafter"/>
</dbReference>
<feature type="domain" description="GATA-type" evidence="8">
    <location>
        <begin position="1"/>
        <end position="49"/>
    </location>
</feature>
<feature type="compositionally biased region" description="Polar residues" evidence="7">
    <location>
        <begin position="42"/>
        <end position="53"/>
    </location>
</feature>
<dbReference type="SUPFAM" id="SSF57716">
    <property type="entry name" value="Glucocorticoid receptor-like (DNA-binding domain)"/>
    <property type="match status" value="2"/>
</dbReference>
<gene>
    <name evidence="9" type="ORF">BCR35DRAFT_250801</name>
</gene>
<dbReference type="OrthoDB" id="515401at2759"/>
<evidence type="ECO:0000256" key="7">
    <source>
        <dbReference type="SAM" id="MobiDB-lite"/>
    </source>
</evidence>
<keyword evidence="10" id="KW-1185">Reference proteome</keyword>
<reference evidence="9 10" key="1">
    <citation type="submission" date="2016-07" db="EMBL/GenBank/DDBJ databases">
        <title>Pervasive Adenine N6-methylation of Active Genes in Fungi.</title>
        <authorList>
            <consortium name="DOE Joint Genome Institute"/>
            <person name="Mondo S.J."/>
            <person name="Dannebaum R.O."/>
            <person name="Kuo R.C."/>
            <person name="Labutti K."/>
            <person name="Haridas S."/>
            <person name="Kuo A."/>
            <person name="Salamov A."/>
            <person name="Ahrendt S.R."/>
            <person name="Lipzen A."/>
            <person name="Sullivan W."/>
            <person name="Andreopoulos W.B."/>
            <person name="Clum A."/>
            <person name="Lindquist E."/>
            <person name="Daum C."/>
            <person name="Ramamoorthy G.K."/>
            <person name="Gryganskyi A."/>
            <person name="Culley D."/>
            <person name="Magnuson J.K."/>
            <person name="James T.Y."/>
            <person name="O'Malley M.A."/>
            <person name="Stajich J.E."/>
            <person name="Spatafora J.W."/>
            <person name="Visel A."/>
            <person name="Grigoriev I.V."/>
        </authorList>
    </citation>
    <scope>NUCLEOTIDE SEQUENCE [LARGE SCALE GENOMIC DNA]</scope>
    <source>
        <strain evidence="9 10">62-1032</strain>
    </source>
</reference>
<dbReference type="InterPro" id="IPR000679">
    <property type="entry name" value="Znf_GATA"/>
</dbReference>
<evidence type="ECO:0000256" key="5">
    <source>
        <dbReference type="ARBA" id="ARBA00023242"/>
    </source>
</evidence>
<evidence type="ECO:0000256" key="4">
    <source>
        <dbReference type="ARBA" id="ARBA00022833"/>
    </source>
</evidence>
<dbReference type="PANTHER" id="PTHR10071:SF281">
    <property type="entry name" value="BOX A-BINDING FACTOR-RELATED"/>
    <property type="match status" value="1"/>
</dbReference>
<dbReference type="InParanoid" id="A0A1Y2DCX4"/>
<dbReference type="PROSITE" id="PS50114">
    <property type="entry name" value="GATA_ZN_FINGER_2"/>
    <property type="match status" value="2"/>
</dbReference>
<dbReference type="GO" id="GO:0008270">
    <property type="term" value="F:zinc ion binding"/>
    <property type="evidence" value="ECO:0007669"/>
    <property type="project" value="UniProtKB-KW"/>
</dbReference>
<dbReference type="InterPro" id="IPR013088">
    <property type="entry name" value="Znf_NHR/GATA"/>
</dbReference>
<dbReference type="Proteomes" id="UP000193467">
    <property type="component" value="Unassembled WGS sequence"/>
</dbReference>
<accession>A0A1Y2DCX4</accession>
<organism evidence="9 10">
    <name type="scientific">Leucosporidium creatinivorum</name>
    <dbReference type="NCBI Taxonomy" id="106004"/>
    <lineage>
        <taxon>Eukaryota</taxon>
        <taxon>Fungi</taxon>
        <taxon>Dikarya</taxon>
        <taxon>Basidiomycota</taxon>
        <taxon>Pucciniomycotina</taxon>
        <taxon>Microbotryomycetes</taxon>
        <taxon>Leucosporidiales</taxon>
        <taxon>Leucosporidium</taxon>
    </lineage>
</organism>
<evidence type="ECO:0000256" key="2">
    <source>
        <dbReference type="ARBA" id="ARBA00022723"/>
    </source>
</evidence>
<keyword evidence="4" id="KW-0862">Zinc</keyword>
<dbReference type="AlphaFoldDB" id="A0A1Y2DCX4"/>
<feature type="non-terminal residue" evidence="9">
    <location>
        <position position="1"/>
    </location>
</feature>
<feature type="non-terminal residue" evidence="9">
    <location>
        <position position="94"/>
    </location>
</feature>
<dbReference type="EMBL" id="MCGR01000083">
    <property type="protein sequence ID" value="ORY57121.1"/>
    <property type="molecule type" value="Genomic_DNA"/>
</dbReference>
<dbReference type="GO" id="GO:0045944">
    <property type="term" value="P:positive regulation of transcription by RNA polymerase II"/>
    <property type="evidence" value="ECO:0007669"/>
    <property type="project" value="TreeGrafter"/>
</dbReference>
<dbReference type="Pfam" id="PF00320">
    <property type="entry name" value="GATA"/>
    <property type="match status" value="2"/>
</dbReference>
<comment type="subcellular location">
    <subcellularLocation>
        <location evidence="1">Nucleus</location>
    </subcellularLocation>
</comment>
<dbReference type="PROSITE" id="PS00344">
    <property type="entry name" value="GATA_ZN_FINGER_1"/>
    <property type="match status" value="1"/>
</dbReference>
<dbReference type="GO" id="GO:0000981">
    <property type="term" value="F:DNA-binding transcription factor activity, RNA polymerase II-specific"/>
    <property type="evidence" value="ECO:0007669"/>
    <property type="project" value="TreeGrafter"/>
</dbReference>
<dbReference type="GO" id="GO:0005634">
    <property type="term" value="C:nucleus"/>
    <property type="evidence" value="ECO:0007669"/>
    <property type="project" value="UniProtKB-SubCell"/>
</dbReference>
<dbReference type="InterPro" id="IPR039355">
    <property type="entry name" value="Transcription_factor_GATA"/>
</dbReference>
<comment type="caution">
    <text evidence="9">The sequence shown here is derived from an EMBL/GenBank/DDBJ whole genome shotgun (WGS) entry which is preliminary data.</text>
</comment>
<keyword evidence="5" id="KW-0539">Nucleus</keyword>
<keyword evidence="3 6" id="KW-0863">Zinc-finger</keyword>
<evidence type="ECO:0000256" key="3">
    <source>
        <dbReference type="ARBA" id="ARBA00022771"/>
    </source>
</evidence>
<dbReference type="CDD" id="cd00202">
    <property type="entry name" value="ZnF_GATA"/>
    <property type="match status" value="1"/>
</dbReference>
<evidence type="ECO:0000256" key="1">
    <source>
        <dbReference type="ARBA" id="ARBA00004123"/>
    </source>
</evidence>
<proteinExistence type="predicted"/>
<feature type="region of interest" description="Disordered" evidence="7">
    <location>
        <begin position="38"/>
        <end position="66"/>
    </location>
</feature>